<dbReference type="OrthoDB" id="414826at2759"/>
<gene>
    <name evidence="7" type="primary">LOC113502829</name>
</gene>
<evidence type="ECO:0000259" key="5">
    <source>
        <dbReference type="Pfam" id="PF00188"/>
    </source>
</evidence>
<protein>
    <submittedName>
        <fullName evidence="7">Uncharacterized protein LOC113502829</fullName>
    </submittedName>
</protein>
<keyword evidence="6" id="KW-1185">Reference proteome</keyword>
<evidence type="ECO:0000256" key="1">
    <source>
        <dbReference type="ARBA" id="ARBA00004613"/>
    </source>
</evidence>
<keyword evidence="3" id="KW-1133">Transmembrane helix</keyword>
<comment type="subcellular location">
    <subcellularLocation>
        <location evidence="1">Secreted</location>
    </subcellularLocation>
</comment>
<evidence type="ECO:0000313" key="7">
    <source>
        <dbReference type="RefSeq" id="XP_026740358.1"/>
    </source>
</evidence>
<feature type="chain" id="PRO_5028964759" evidence="4">
    <location>
        <begin position="18"/>
        <end position="665"/>
    </location>
</feature>
<evidence type="ECO:0000256" key="4">
    <source>
        <dbReference type="SAM" id="SignalP"/>
    </source>
</evidence>
<organism evidence="6 7">
    <name type="scientific">Trichoplusia ni</name>
    <name type="common">Cabbage looper</name>
    <dbReference type="NCBI Taxonomy" id="7111"/>
    <lineage>
        <taxon>Eukaryota</taxon>
        <taxon>Metazoa</taxon>
        <taxon>Ecdysozoa</taxon>
        <taxon>Arthropoda</taxon>
        <taxon>Hexapoda</taxon>
        <taxon>Insecta</taxon>
        <taxon>Pterygota</taxon>
        <taxon>Neoptera</taxon>
        <taxon>Endopterygota</taxon>
        <taxon>Lepidoptera</taxon>
        <taxon>Glossata</taxon>
        <taxon>Ditrysia</taxon>
        <taxon>Noctuoidea</taxon>
        <taxon>Noctuidae</taxon>
        <taxon>Plusiinae</taxon>
        <taxon>Trichoplusia</taxon>
    </lineage>
</organism>
<sequence>MKSVFALLFFIIVECRCVGVDYYLGKEPEPQEQNANATLPEPVADEQQTNHRKYLNASYKENLNQSKESDYGQYEGLSEIEEDMVNKAFESKQPNDMSNEYFDTKAEDLEVGYDPNLMLRHSFHDVSKKKLLHDVSKDYVYNYEEPLNITNYQVLRDKNESIETTEFDFNKIVILKNVKSETENTHPKVSIDFYNLVPAVSVNKDNDDAVSNYSVLDNNVWYVPEITQCWELPMLHGELGQAKKSNEVFLMYSGELKNVIETTNEPSQPSRPLYIPVSQTMNKWCAAGPCYGDHTLCLFSDRSNSQLCRAGYIVSTPSMIEQIGLVNTINSMRNRIANGETDLYPHLPKAADMNQLIYDFDLESMAAAWLHQCLPGPASCSALEGTYVTQLECTKYARHCCIDSFKSEKASKCIPKYECYVDPIIGCIHVWFAAAGKKLTTTDIECGHITRETYYTVQLLWADTHKIGCAYGKKVGGDIRVVCNFSPGAPFYIETKYFCGFITHKPVLENQTDAITKPEFLASLGIALSPVKSFDEADLQHTSHHINYSLRFSDIDILGKVYKKKWIREKLNITQNSTMGLVARLVARYTFGEDGGSQCDMNEAIYQIGEPGSRCVERGRRFHALCYDFRDPTPGYRLVAVLAPVALFSLILYDLFSGVVRQTNN</sequence>
<dbReference type="InterPro" id="IPR014044">
    <property type="entry name" value="CAP_dom"/>
</dbReference>
<dbReference type="AlphaFoldDB" id="A0A7E5WI39"/>
<dbReference type="KEGG" id="tnl:113502829"/>
<dbReference type="InParanoid" id="A0A7E5WI39"/>
<dbReference type="Proteomes" id="UP000322000">
    <property type="component" value="Chromosome 18"/>
</dbReference>
<dbReference type="CDD" id="cd05380">
    <property type="entry name" value="CAP_euk"/>
    <property type="match status" value="1"/>
</dbReference>
<keyword evidence="3" id="KW-0472">Membrane</keyword>
<dbReference type="Pfam" id="PF00188">
    <property type="entry name" value="CAP"/>
    <property type="match status" value="1"/>
</dbReference>
<feature type="signal peptide" evidence="4">
    <location>
        <begin position="1"/>
        <end position="17"/>
    </location>
</feature>
<dbReference type="Gene3D" id="3.40.33.10">
    <property type="entry name" value="CAP"/>
    <property type="match status" value="1"/>
</dbReference>
<dbReference type="GO" id="GO:0005576">
    <property type="term" value="C:extracellular region"/>
    <property type="evidence" value="ECO:0007669"/>
    <property type="project" value="UniProtKB-SubCell"/>
</dbReference>
<dbReference type="SUPFAM" id="SSF55797">
    <property type="entry name" value="PR-1-like"/>
    <property type="match status" value="1"/>
</dbReference>
<evidence type="ECO:0000256" key="2">
    <source>
        <dbReference type="ARBA" id="ARBA00022525"/>
    </source>
</evidence>
<keyword evidence="3" id="KW-0812">Transmembrane</keyword>
<feature type="domain" description="SCP" evidence="5">
    <location>
        <begin position="327"/>
        <end position="485"/>
    </location>
</feature>
<feature type="transmembrane region" description="Helical" evidence="3">
    <location>
        <begin position="635"/>
        <end position="656"/>
    </location>
</feature>
<evidence type="ECO:0000313" key="6">
    <source>
        <dbReference type="Proteomes" id="UP000322000"/>
    </source>
</evidence>
<accession>A0A7E5WI39</accession>
<name>A0A7E5WI39_TRINI</name>
<reference evidence="7" key="1">
    <citation type="submission" date="2025-08" db="UniProtKB">
        <authorList>
            <consortium name="RefSeq"/>
        </authorList>
    </citation>
    <scope>IDENTIFICATION</scope>
</reference>
<dbReference type="InterPro" id="IPR035940">
    <property type="entry name" value="CAP_sf"/>
</dbReference>
<proteinExistence type="predicted"/>
<keyword evidence="4" id="KW-0732">Signal</keyword>
<dbReference type="RefSeq" id="XP_026740358.1">
    <property type="nucleotide sequence ID" value="XM_026884557.1"/>
</dbReference>
<dbReference type="GeneID" id="113502829"/>
<keyword evidence="2" id="KW-0964">Secreted</keyword>
<evidence type="ECO:0000256" key="3">
    <source>
        <dbReference type="SAM" id="Phobius"/>
    </source>
</evidence>